<evidence type="ECO:0000313" key="2">
    <source>
        <dbReference type="Proteomes" id="UP000624041"/>
    </source>
</evidence>
<comment type="caution">
    <text evidence="1">The sequence shown here is derived from an EMBL/GenBank/DDBJ whole genome shotgun (WGS) entry which is preliminary data.</text>
</comment>
<dbReference type="Pfam" id="PF09580">
    <property type="entry name" value="Spore_YhcN_YlaJ"/>
    <property type="match status" value="1"/>
</dbReference>
<keyword evidence="2" id="KW-1185">Reference proteome</keyword>
<dbReference type="InterPro" id="IPR019076">
    <property type="entry name" value="Spore_lipoprot_YhcN/YlaJ-like"/>
</dbReference>
<gene>
    <name evidence="1" type="ORF">GCM10007971_00110</name>
</gene>
<organism evidence="1 2">
    <name type="scientific">Oceanobacillus indicireducens</name>
    <dbReference type="NCBI Taxonomy" id="1004261"/>
    <lineage>
        <taxon>Bacteria</taxon>
        <taxon>Bacillati</taxon>
        <taxon>Bacillota</taxon>
        <taxon>Bacilli</taxon>
        <taxon>Bacillales</taxon>
        <taxon>Bacillaceae</taxon>
        <taxon>Oceanobacillus</taxon>
    </lineage>
</organism>
<dbReference type="EMBL" id="BMOS01000001">
    <property type="protein sequence ID" value="GGN48451.1"/>
    <property type="molecule type" value="Genomic_DNA"/>
</dbReference>
<protein>
    <submittedName>
        <fullName evidence="1">Uncharacterized protein</fullName>
    </submittedName>
</protein>
<dbReference type="Proteomes" id="UP000624041">
    <property type="component" value="Unassembled WGS sequence"/>
</dbReference>
<sequence length="140" mass="16282">MNEERRAKLGYVRYTKEDLAVQDNNNEINFDREQLADMITRTILQSGNFDEAASLVTDKEVVIAFEKRDDLDADLAAEIAGKTARSLLPSFYKIYTTDEPNHMDVIHSLHREQMNNKDDLQVIERVIEEIKADHAEQDWR</sequence>
<evidence type="ECO:0000313" key="1">
    <source>
        <dbReference type="EMBL" id="GGN48451.1"/>
    </source>
</evidence>
<dbReference type="AlphaFoldDB" id="A0A917XR82"/>
<reference evidence="1" key="1">
    <citation type="journal article" date="2014" name="Int. J. Syst. Evol. Microbiol.">
        <title>Complete genome sequence of Corynebacterium casei LMG S-19264T (=DSM 44701T), isolated from a smear-ripened cheese.</title>
        <authorList>
            <consortium name="US DOE Joint Genome Institute (JGI-PGF)"/>
            <person name="Walter F."/>
            <person name="Albersmeier A."/>
            <person name="Kalinowski J."/>
            <person name="Ruckert C."/>
        </authorList>
    </citation>
    <scope>NUCLEOTIDE SEQUENCE</scope>
    <source>
        <strain evidence="1">JCM 17251</strain>
    </source>
</reference>
<name>A0A917XR82_9BACI</name>
<accession>A0A917XR82</accession>
<reference evidence="1" key="2">
    <citation type="submission" date="2020-09" db="EMBL/GenBank/DDBJ databases">
        <authorList>
            <person name="Sun Q."/>
            <person name="Ohkuma M."/>
        </authorList>
    </citation>
    <scope>NUCLEOTIDE SEQUENCE</scope>
    <source>
        <strain evidence="1">JCM 17251</strain>
    </source>
</reference>
<proteinExistence type="predicted"/>